<keyword evidence="3" id="KW-1185">Reference proteome</keyword>
<reference evidence="2 3" key="1">
    <citation type="submission" date="2024-03" db="EMBL/GenBank/DDBJ databases">
        <title>Complete genome sequence of the green alga Chloropicon roscoffensis RCC1871.</title>
        <authorList>
            <person name="Lemieux C."/>
            <person name="Pombert J.-F."/>
            <person name="Otis C."/>
            <person name="Turmel M."/>
        </authorList>
    </citation>
    <scope>NUCLEOTIDE SEQUENCE [LARGE SCALE GENOMIC DNA]</scope>
    <source>
        <strain evidence="2 3">RCC1871</strain>
    </source>
</reference>
<proteinExistence type="predicted"/>
<feature type="region of interest" description="Disordered" evidence="1">
    <location>
        <begin position="114"/>
        <end position="142"/>
    </location>
</feature>
<name>A0AAX4P1Y9_9CHLO</name>
<dbReference type="Proteomes" id="UP001472866">
    <property type="component" value="Chromosome 03"/>
</dbReference>
<organism evidence="2 3">
    <name type="scientific">Chloropicon roscoffensis</name>
    <dbReference type="NCBI Taxonomy" id="1461544"/>
    <lineage>
        <taxon>Eukaryota</taxon>
        <taxon>Viridiplantae</taxon>
        <taxon>Chlorophyta</taxon>
        <taxon>Chloropicophyceae</taxon>
        <taxon>Chloropicales</taxon>
        <taxon>Chloropicaceae</taxon>
        <taxon>Chloropicon</taxon>
    </lineage>
</organism>
<protein>
    <submittedName>
        <fullName evidence="2">Uncharacterized protein</fullName>
    </submittedName>
</protein>
<feature type="region of interest" description="Disordered" evidence="1">
    <location>
        <begin position="1"/>
        <end position="23"/>
    </location>
</feature>
<evidence type="ECO:0000313" key="2">
    <source>
        <dbReference type="EMBL" id="WZN60415.1"/>
    </source>
</evidence>
<dbReference type="AlphaFoldDB" id="A0AAX4P1Y9"/>
<feature type="compositionally biased region" description="Low complexity" evidence="1">
    <location>
        <begin position="129"/>
        <end position="142"/>
    </location>
</feature>
<sequence length="142" mass="15517">MAPPTPMHVEVNRPAAMARQPRSVATARSAPLLTAREELLASLSMTQRGGLSQTVCIERFGARALETELGFPRDEDAANVEGIERRGPDAHQLADCLMQQVDLPEERWEVDLECEEPATSKGRRRSRVRSGVPSPSSATGQI</sequence>
<evidence type="ECO:0000313" key="3">
    <source>
        <dbReference type="Proteomes" id="UP001472866"/>
    </source>
</evidence>
<gene>
    <name evidence="2" type="ORF">HKI87_03g19440</name>
</gene>
<accession>A0AAX4P1Y9</accession>
<evidence type="ECO:0000256" key="1">
    <source>
        <dbReference type="SAM" id="MobiDB-lite"/>
    </source>
</evidence>
<dbReference type="EMBL" id="CP151503">
    <property type="protein sequence ID" value="WZN60415.1"/>
    <property type="molecule type" value="Genomic_DNA"/>
</dbReference>